<reference evidence="7" key="4">
    <citation type="submission" date="2015-04" db="UniProtKB">
        <authorList>
            <consortium name="EnsemblPlants"/>
        </authorList>
    </citation>
    <scope>IDENTIFICATION</scope>
    <source>
        <strain evidence="7">cv. Jemalong A17</strain>
    </source>
</reference>
<comment type="subcellular location">
    <subcellularLocation>
        <location evidence="1">Membrane</location>
    </subcellularLocation>
</comment>
<dbReference type="GO" id="GO:0005886">
    <property type="term" value="C:plasma membrane"/>
    <property type="evidence" value="ECO:0000318"/>
    <property type="project" value="GO_Central"/>
</dbReference>
<dbReference type="PANTHER" id="PTHR31415:SF146">
    <property type="entry name" value="NDR1-LIKE PROTEIN"/>
    <property type="match status" value="1"/>
</dbReference>
<proteinExistence type="evidence at transcript level"/>
<dbReference type="PANTHER" id="PTHR31415">
    <property type="entry name" value="OS05G0367900 PROTEIN"/>
    <property type="match status" value="1"/>
</dbReference>
<reference evidence="6" key="5">
    <citation type="journal article" date="2018" name="Nat. Plants">
        <title>Whole-genome landscape of Medicago truncatula symbiotic genes.</title>
        <authorList>
            <person name="Pecrix Y."/>
            <person name="Gamas P."/>
            <person name="Carrere S."/>
        </authorList>
    </citation>
    <scope>NUCLEOTIDE SEQUENCE</scope>
    <source>
        <tissue evidence="6">Leaves</tissue>
    </source>
</reference>
<gene>
    <name evidence="7" type="primary">11410692</name>
    <name evidence="4" type="ordered locus">MTR_2g082990</name>
    <name evidence="6" type="ORF">MtrunA17_Chr2g0319481</name>
</gene>
<dbReference type="OMA" id="KSMAPRM"/>
<dbReference type="EMBL" id="BT147216">
    <property type="protein sequence ID" value="AFK47010.1"/>
    <property type="molecule type" value="mRNA"/>
</dbReference>
<protein>
    <submittedName>
        <fullName evidence="4">NDR1-like protein</fullName>
    </submittedName>
</protein>
<keyword evidence="3" id="KW-0812">Transmembrane</keyword>
<dbReference type="EMBL" id="PSQE01000002">
    <property type="protein sequence ID" value="RHN75284.1"/>
    <property type="molecule type" value="Genomic_DNA"/>
</dbReference>
<dbReference type="EnsemblPlants" id="AES66886">
    <property type="protein sequence ID" value="AES66886"/>
    <property type="gene ID" value="MTR_2g082990"/>
</dbReference>
<reference evidence="4 8" key="3">
    <citation type="journal article" date="2014" name="BMC Genomics">
        <title>An improved genome release (version Mt4.0) for the model legume Medicago truncatula.</title>
        <authorList>
            <person name="Tang H."/>
            <person name="Krishnakumar V."/>
            <person name="Bidwell S."/>
            <person name="Rosen B."/>
            <person name="Chan A."/>
            <person name="Zhou S."/>
            <person name="Gentzbittel L."/>
            <person name="Childs K.L."/>
            <person name="Yandell M."/>
            <person name="Gundlach H."/>
            <person name="Mayer K.F."/>
            <person name="Schwartz D.C."/>
            <person name="Town C.D."/>
        </authorList>
    </citation>
    <scope>GENOME REANNOTATION</scope>
    <source>
        <strain evidence="7 8">cv. Jemalong A17</strain>
    </source>
</reference>
<dbReference type="GO" id="GO:0009506">
    <property type="term" value="C:plasmodesma"/>
    <property type="evidence" value="ECO:0000318"/>
    <property type="project" value="GO_Central"/>
</dbReference>
<dbReference type="EMBL" id="CM001218">
    <property type="protein sequence ID" value="AES66886.1"/>
    <property type="molecule type" value="Genomic_DNA"/>
</dbReference>
<dbReference type="InterPro" id="IPR044839">
    <property type="entry name" value="NDR1-like"/>
</dbReference>
<keyword evidence="3" id="KW-1133">Transmembrane helix</keyword>
<dbReference type="PaxDb" id="3880-AES66886"/>
<keyword evidence="2 3" id="KW-0472">Membrane</keyword>
<evidence type="ECO:0000313" key="7">
    <source>
        <dbReference type="EnsemblPlants" id="AES66886"/>
    </source>
</evidence>
<evidence type="ECO:0000313" key="6">
    <source>
        <dbReference type="EMBL" id="RHN75284.1"/>
    </source>
</evidence>
<evidence type="ECO:0000256" key="1">
    <source>
        <dbReference type="ARBA" id="ARBA00004370"/>
    </source>
</evidence>
<sequence>MASSKPNSCCSCCSGFIITIGLMALFIWLSLRVDEPKLYIDKIYLPALNKALNTTAKSNTTFTFLLKLVNPNKDKGIQYDPIHLNFTFYNTLNTTLPLGNVTVNGFYQGHEKKAKKNGVVEAGVKNLTASVKGVVDGKVYLRVDYITAVKYKILVWYTKRDRLWGGANVEIGDSGEKMGKKSVRLGGKEPRVIVSGAWKVYGGYRALLVFIIGLGFT</sequence>
<evidence type="ECO:0000313" key="4">
    <source>
        <dbReference type="EMBL" id="AES66886.1"/>
    </source>
</evidence>
<accession>G7IJL6</accession>
<feature type="transmembrane region" description="Helical" evidence="3">
    <location>
        <begin position="12"/>
        <end position="31"/>
    </location>
</feature>
<evidence type="ECO:0000313" key="5">
    <source>
        <dbReference type="EMBL" id="AFK34930.1"/>
    </source>
</evidence>
<reference evidence="5" key="2">
    <citation type="submission" date="2012-05" db="EMBL/GenBank/DDBJ databases">
        <authorList>
            <person name="Krishnakumar V."/>
            <person name="Cheung F."/>
            <person name="Xiao Y."/>
            <person name="Chan A."/>
            <person name="Moskal W.A."/>
            <person name="Town C.D."/>
        </authorList>
    </citation>
    <scope>NUCLEOTIDE SEQUENCE</scope>
</reference>
<reference evidence="4 8" key="1">
    <citation type="journal article" date="2011" name="Nature">
        <title>The Medicago genome provides insight into the evolution of rhizobial symbioses.</title>
        <authorList>
            <person name="Young N.D."/>
            <person name="Debelle F."/>
            <person name="Oldroyd G.E."/>
            <person name="Geurts R."/>
            <person name="Cannon S.B."/>
            <person name="Udvardi M.K."/>
            <person name="Benedito V.A."/>
            <person name="Mayer K.F."/>
            <person name="Gouzy J."/>
            <person name="Schoof H."/>
            <person name="Van de Peer Y."/>
            <person name="Proost S."/>
            <person name="Cook D.R."/>
            <person name="Meyers B.C."/>
            <person name="Spannagl M."/>
            <person name="Cheung F."/>
            <person name="De Mita S."/>
            <person name="Krishnakumar V."/>
            <person name="Gundlach H."/>
            <person name="Zhou S."/>
            <person name="Mudge J."/>
            <person name="Bharti A.K."/>
            <person name="Murray J.D."/>
            <person name="Naoumkina M.A."/>
            <person name="Rosen B."/>
            <person name="Silverstein K.A."/>
            <person name="Tang H."/>
            <person name="Rombauts S."/>
            <person name="Zhao P.X."/>
            <person name="Zhou P."/>
            <person name="Barbe V."/>
            <person name="Bardou P."/>
            <person name="Bechner M."/>
            <person name="Bellec A."/>
            <person name="Berger A."/>
            <person name="Berges H."/>
            <person name="Bidwell S."/>
            <person name="Bisseling T."/>
            <person name="Choisne N."/>
            <person name="Couloux A."/>
            <person name="Denny R."/>
            <person name="Deshpande S."/>
            <person name="Dai X."/>
            <person name="Doyle J.J."/>
            <person name="Dudez A.M."/>
            <person name="Farmer A.D."/>
            <person name="Fouteau S."/>
            <person name="Franken C."/>
            <person name="Gibelin C."/>
            <person name="Gish J."/>
            <person name="Goldstein S."/>
            <person name="Gonzalez A.J."/>
            <person name="Green P.J."/>
            <person name="Hallab A."/>
            <person name="Hartog M."/>
            <person name="Hua A."/>
            <person name="Humphray S.J."/>
            <person name="Jeong D.H."/>
            <person name="Jing Y."/>
            <person name="Jocker A."/>
            <person name="Kenton S.M."/>
            <person name="Kim D.J."/>
            <person name="Klee K."/>
            <person name="Lai H."/>
            <person name="Lang C."/>
            <person name="Lin S."/>
            <person name="Macmil S.L."/>
            <person name="Magdelenat G."/>
            <person name="Matthews L."/>
            <person name="McCorrison J."/>
            <person name="Monaghan E.L."/>
            <person name="Mun J.H."/>
            <person name="Najar F.Z."/>
            <person name="Nicholson C."/>
            <person name="Noirot C."/>
            <person name="O'Bleness M."/>
            <person name="Paule C.R."/>
            <person name="Poulain J."/>
            <person name="Prion F."/>
            <person name="Qin B."/>
            <person name="Qu C."/>
            <person name="Retzel E.F."/>
            <person name="Riddle C."/>
            <person name="Sallet E."/>
            <person name="Samain S."/>
            <person name="Samson N."/>
            <person name="Sanders I."/>
            <person name="Saurat O."/>
            <person name="Scarpelli C."/>
            <person name="Schiex T."/>
            <person name="Segurens B."/>
            <person name="Severin A.J."/>
            <person name="Sherrier D.J."/>
            <person name="Shi R."/>
            <person name="Sims S."/>
            <person name="Singer S.R."/>
            <person name="Sinharoy S."/>
            <person name="Sterck L."/>
            <person name="Viollet A."/>
            <person name="Wang B.B."/>
            <person name="Wang K."/>
            <person name="Wang M."/>
            <person name="Wang X."/>
            <person name="Warfsmann J."/>
            <person name="Weissenbach J."/>
            <person name="White D.D."/>
            <person name="White J.D."/>
            <person name="Wiley G.B."/>
            <person name="Wincker P."/>
            <person name="Xing Y."/>
            <person name="Yang L."/>
            <person name="Yao Z."/>
            <person name="Ying F."/>
            <person name="Zhai J."/>
            <person name="Zhou L."/>
            <person name="Zuber A."/>
            <person name="Denarie J."/>
            <person name="Dixon R.A."/>
            <person name="May G.D."/>
            <person name="Schwartz D.C."/>
            <person name="Rogers J."/>
            <person name="Quetier F."/>
            <person name="Town C.D."/>
            <person name="Roe B.A."/>
        </authorList>
    </citation>
    <scope>NUCLEOTIDE SEQUENCE [LARGE SCALE GENOMIC DNA]</scope>
    <source>
        <strain evidence="4">A17</strain>
        <strain evidence="7 8">cv. Jemalong A17</strain>
    </source>
</reference>
<dbReference type="eggNOG" id="ENOG502RZ5H">
    <property type="taxonomic scope" value="Eukaryota"/>
</dbReference>
<keyword evidence="8" id="KW-1185">Reference proteome</keyword>
<dbReference type="KEGG" id="mtr:11410692"/>
<evidence type="ECO:0000256" key="3">
    <source>
        <dbReference type="SAM" id="Phobius"/>
    </source>
</evidence>
<dbReference type="AlphaFoldDB" id="G7IJL6"/>
<organism evidence="4 8">
    <name type="scientific">Medicago truncatula</name>
    <name type="common">Barrel medic</name>
    <name type="synonym">Medicago tribuloides</name>
    <dbReference type="NCBI Taxonomy" id="3880"/>
    <lineage>
        <taxon>Eukaryota</taxon>
        <taxon>Viridiplantae</taxon>
        <taxon>Streptophyta</taxon>
        <taxon>Embryophyta</taxon>
        <taxon>Tracheophyta</taxon>
        <taxon>Spermatophyta</taxon>
        <taxon>Magnoliopsida</taxon>
        <taxon>eudicotyledons</taxon>
        <taxon>Gunneridae</taxon>
        <taxon>Pentapetalae</taxon>
        <taxon>rosids</taxon>
        <taxon>fabids</taxon>
        <taxon>Fabales</taxon>
        <taxon>Fabaceae</taxon>
        <taxon>Papilionoideae</taxon>
        <taxon>50 kb inversion clade</taxon>
        <taxon>NPAAA clade</taxon>
        <taxon>Hologalegina</taxon>
        <taxon>IRL clade</taxon>
        <taxon>Trifolieae</taxon>
        <taxon>Medicago</taxon>
    </lineage>
</organism>
<evidence type="ECO:0000256" key="2">
    <source>
        <dbReference type="ARBA" id="ARBA00023136"/>
    </source>
</evidence>
<dbReference type="GO" id="GO:0098542">
    <property type="term" value="P:defense response to other organism"/>
    <property type="evidence" value="ECO:0007669"/>
    <property type="project" value="InterPro"/>
</dbReference>
<evidence type="ECO:0000313" key="8">
    <source>
        <dbReference type="Proteomes" id="UP000002051"/>
    </source>
</evidence>
<dbReference type="EMBL" id="BT135135">
    <property type="protein sequence ID" value="AFK34930.1"/>
    <property type="molecule type" value="mRNA"/>
</dbReference>
<dbReference type="Gramene" id="rna11460">
    <property type="protein sequence ID" value="RHN75284.1"/>
    <property type="gene ID" value="gene11460"/>
</dbReference>
<dbReference type="Proteomes" id="UP000002051">
    <property type="component" value="Chromosome 2"/>
</dbReference>
<dbReference type="Proteomes" id="UP000265566">
    <property type="component" value="Chromosome 2"/>
</dbReference>
<dbReference type="HOGENOM" id="CLU_107779_0_0_1"/>
<name>G7IJL6_MEDTR</name>
<dbReference type="OrthoDB" id="1914670at2759"/>
<dbReference type="STRING" id="3880.G7IJL6"/>